<sequence>MYAVARLYGYSEEAGFKAWVGRDLATALGLRVGDGIRVETKSGASSARIAEVRDDVKAGVVLSIDVYMAVAGFRTVLLKKLSRAFEAHAVSLGVAQPIDVEQLAELVNVLIAYRVPVFTNFMGYVQGAGGRWIRISIKEVSPREPAYLSRETKIHVR</sequence>
<proteinExistence type="predicted"/>
<dbReference type="AlphaFoldDB" id="B1YAU1"/>
<keyword evidence="2" id="KW-1185">Reference proteome</keyword>
<dbReference type="STRING" id="444157.Tneu_0215"/>
<dbReference type="GeneID" id="6164485"/>
<gene>
    <name evidence="1" type="ordered locus">Tneu_0215</name>
</gene>
<accession>B1YAU1</accession>
<dbReference type="eggNOG" id="arCOG05486">
    <property type="taxonomic scope" value="Archaea"/>
</dbReference>
<evidence type="ECO:0008006" key="3">
    <source>
        <dbReference type="Google" id="ProtNLM"/>
    </source>
</evidence>
<dbReference type="KEGG" id="tne:Tneu_0215"/>
<dbReference type="InterPro" id="IPR009010">
    <property type="entry name" value="Asp_de-COase-like_dom_sf"/>
</dbReference>
<dbReference type="RefSeq" id="WP_012349591.1">
    <property type="nucleotide sequence ID" value="NC_010525.1"/>
</dbReference>
<reference evidence="1" key="1">
    <citation type="submission" date="2008-03" db="EMBL/GenBank/DDBJ databases">
        <title>Complete sequence of Thermoproteus neutrophilus V24Sta.</title>
        <authorList>
            <consortium name="US DOE Joint Genome Institute"/>
            <person name="Copeland A."/>
            <person name="Lucas S."/>
            <person name="Lapidus A."/>
            <person name="Glavina del Rio T."/>
            <person name="Dalin E."/>
            <person name="Tice H."/>
            <person name="Bruce D."/>
            <person name="Goodwin L."/>
            <person name="Pitluck S."/>
            <person name="Sims D."/>
            <person name="Brettin T."/>
            <person name="Detter J.C."/>
            <person name="Han C."/>
            <person name="Kuske C.R."/>
            <person name="Schmutz J."/>
            <person name="Larimer F."/>
            <person name="Land M."/>
            <person name="Hauser L."/>
            <person name="Kyrpides N."/>
            <person name="Mikhailova N."/>
            <person name="Biddle J.F."/>
            <person name="Zhang Z."/>
            <person name="Fitz-Gibbon S.T."/>
            <person name="Lowe T.M."/>
            <person name="Saltikov C."/>
            <person name="House C.H."/>
            <person name="Richardson P."/>
        </authorList>
    </citation>
    <scope>NUCLEOTIDE SEQUENCE [LARGE SCALE GENOMIC DNA]</scope>
    <source>
        <strain evidence="1">V24Sta</strain>
    </source>
</reference>
<evidence type="ECO:0000313" key="2">
    <source>
        <dbReference type="Proteomes" id="UP000001694"/>
    </source>
</evidence>
<dbReference type="HOGENOM" id="CLU_1631711_0_0_2"/>
<name>B1YAU1_PYRNV</name>
<organism evidence="1 2">
    <name type="scientific">Pyrobaculum neutrophilum (strain DSM 2338 / JCM 9278 / NBRC 100436 / V24Sta)</name>
    <name type="common">Thermoproteus neutrophilus</name>
    <dbReference type="NCBI Taxonomy" id="444157"/>
    <lineage>
        <taxon>Archaea</taxon>
        <taxon>Thermoproteota</taxon>
        <taxon>Thermoprotei</taxon>
        <taxon>Thermoproteales</taxon>
        <taxon>Thermoproteaceae</taxon>
        <taxon>Pyrobaculum</taxon>
    </lineage>
</organism>
<evidence type="ECO:0000313" key="1">
    <source>
        <dbReference type="EMBL" id="ACB39170.1"/>
    </source>
</evidence>
<dbReference type="SUPFAM" id="SSF50692">
    <property type="entry name" value="ADC-like"/>
    <property type="match status" value="1"/>
</dbReference>
<protein>
    <recommendedName>
        <fullName evidence="3">Molybdopterin-binding protein</fullName>
    </recommendedName>
</protein>
<dbReference type="EMBL" id="CP001014">
    <property type="protein sequence ID" value="ACB39170.1"/>
    <property type="molecule type" value="Genomic_DNA"/>
</dbReference>
<dbReference type="Proteomes" id="UP000001694">
    <property type="component" value="Chromosome"/>
</dbReference>
<dbReference type="OrthoDB" id="27585at2157"/>